<evidence type="ECO:0000256" key="3">
    <source>
        <dbReference type="ARBA" id="ARBA00023163"/>
    </source>
</evidence>
<dbReference type="SUPFAM" id="SSF46689">
    <property type="entry name" value="Homeodomain-like"/>
    <property type="match status" value="1"/>
</dbReference>
<comment type="caution">
    <text evidence="6">The sequence shown here is derived from an EMBL/GenBank/DDBJ whole genome shotgun (WGS) entry which is preliminary data.</text>
</comment>
<dbReference type="Gene3D" id="1.10.357.10">
    <property type="entry name" value="Tetracycline Repressor, domain 2"/>
    <property type="match status" value="1"/>
</dbReference>
<keyword evidence="3" id="KW-0804">Transcription</keyword>
<dbReference type="PROSITE" id="PS50977">
    <property type="entry name" value="HTH_TETR_2"/>
    <property type="match status" value="1"/>
</dbReference>
<proteinExistence type="predicted"/>
<dbReference type="GO" id="GO:0003677">
    <property type="term" value="F:DNA binding"/>
    <property type="evidence" value="ECO:0007669"/>
    <property type="project" value="UniProtKB-UniRule"/>
</dbReference>
<dbReference type="InterPro" id="IPR011075">
    <property type="entry name" value="TetR_C"/>
</dbReference>
<feature type="DNA-binding region" description="H-T-H motif" evidence="4">
    <location>
        <begin position="30"/>
        <end position="49"/>
    </location>
</feature>
<dbReference type="RefSeq" id="WP_147154628.1">
    <property type="nucleotide sequence ID" value="NZ_BKAJ01000125.1"/>
</dbReference>
<dbReference type="InterPro" id="IPR001647">
    <property type="entry name" value="HTH_TetR"/>
</dbReference>
<dbReference type="AlphaFoldDB" id="A0A512NJZ7"/>
<evidence type="ECO:0000259" key="5">
    <source>
        <dbReference type="PROSITE" id="PS50977"/>
    </source>
</evidence>
<gene>
    <name evidence="6" type="ORF">RSO01_64370</name>
</gene>
<dbReference type="SUPFAM" id="SSF48498">
    <property type="entry name" value="Tetracyclin repressor-like, C-terminal domain"/>
    <property type="match status" value="1"/>
</dbReference>
<accession>A0A512NJZ7</accession>
<evidence type="ECO:0000256" key="2">
    <source>
        <dbReference type="ARBA" id="ARBA00023125"/>
    </source>
</evidence>
<organism evidence="6 7">
    <name type="scientific">Reyranella soli</name>
    <dbReference type="NCBI Taxonomy" id="1230389"/>
    <lineage>
        <taxon>Bacteria</taxon>
        <taxon>Pseudomonadati</taxon>
        <taxon>Pseudomonadota</taxon>
        <taxon>Alphaproteobacteria</taxon>
        <taxon>Hyphomicrobiales</taxon>
        <taxon>Reyranellaceae</taxon>
        <taxon>Reyranella</taxon>
    </lineage>
</organism>
<keyword evidence="2 4" id="KW-0238">DNA-binding</keyword>
<protein>
    <submittedName>
        <fullName evidence="6">TetR family transcriptional regulator</fullName>
    </submittedName>
</protein>
<dbReference type="PANTHER" id="PTHR47506:SF6">
    <property type="entry name" value="HTH-TYPE TRANSCRIPTIONAL REPRESSOR NEMR"/>
    <property type="match status" value="1"/>
</dbReference>
<reference evidence="6 7" key="1">
    <citation type="submission" date="2019-07" db="EMBL/GenBank/DDBJ databases">
        <title>Whole genome shotgun sequence of Reyranella soli NBRC 108950.</title>
        <authorList>
            <person name="Hosoyama A."/>
            <person name="Uohara A."/>
            <person name="Ohji S."/>
            <person name="Ichikawa N."/>
        </authorList>
    </citation>
    <scope>NUCLEOTIDE SEQUENCE [LARGE SCALE GENOMIC DNA]</scope>
    <source>
        <strain evidence="6 7">NBRC 108950</strain>
    </source>
</reference>
<dbReference type="Proteomes" id="UP000321058">
    <property type="component" value="Unassembled WGS sequence"/>
</dbReference>
<feature type="domain" description="HTH tetR-type" evidence="5">
    <location>
        <begin position="7"/>
        <end position="67"/>
    </location>
</feature>
<dbReference type="InterPro" id="IPR036271">
    <property type="entry name" value="Tet_transcr_reg_TetR-rel_C_sf"/>
</dbReference>
<dbReference type="EMBL" id="BKAJ01000125">
    <property type="protein sequence ID" value="GEP59271.1"/>
    <property type="molecule type" value="Genomic_DNA"/>
</dbReference>
<dbReference type="Pfam" id="PF16925">
    <property type="entry name" value="TetR_C_13"/>
    <property type="match status" value="1"/>
</dbReference>
<sequence length="196" mass="21845">MPRPANPETRSRLLKKGGDLVSSRGFNATGVQEITAAAGVPKGSFYNYFDSKEAFAVEVLSEYWDSVVELYGWILTDDRTSPLSRITRYFAGLADFHERRQYAFGCLIGNMALEVTPSSEEVRAKLATIYREWSTSLTDCLREAQVRKELAPGRDASQLAAALIDTFEGAVMRAKVERSRAPFDSFERCVLPCLLA</sequence>
<dbReference type="InterPro" id="IPR009057">
    <property type="entry name" value="Homeodomain-like_sf"/>
</dbReference>
<evidence type="ECO:0000313" key="7">
    <source>
        <dbReference type="Proteomes" id="UP000321058"/>
    </source>
</evidence>
<name>A0A512NJZ7_9HYPH</name>
<dbReference type="PANTHER" id="PTHR47506">
    <property type="entry name" value="TRANSCRIPTIONAL REGULATORY PROTEIN"/>
    <property type="match status" value="1"/>
</dbReference>
<dbReference type="Pfam" id="PF00440">
    <property type="entry name" value="TetR_N"/>
    <property type="match status" value="1"/>
</dbReference>
<keyword evidence="1" id="KW-0805">Transcription regulation</keyword>
<dbReference type="PRINTS" id="PR00455">
    <property type="entry name" value="HTHTETR"/>
</dbReference>
<evidence type="ECO:0000256" key="1">
    <source>
        <dbReference type="ARBA" id="ARBA00023015"/>
    </source>
</evidence>
<dbReference type="OrthoDB" id="9811084at2"/>
<evidence type="ECO:0000256" key="4">
    <source>
        <dbReference type="PROSITE-ProRule" id="PRU00335"/>
    </source>
</evidence>
<evidence type="ECO:0000313" key="6">
    <source>
        <dbReference type="EMBL" id="GEP59271.1"/>
    </source>
</evidence>
<keyword evidence="7" id="KW-1185">Reference proteome</keyword>